<evidence type="ECO:0000313" key="5">
    <source>
        <dbReference type="Proteomes" id="UP000241769"/>
    </source>
</evidence>
<accession>A0A2P6NEF6</accession>
<evidence type="ECO:0000256" key="2">
    <source>
        <dbReference type="ARBA" id="ARBA00023242"/>
    </source>
</evidence>
<dbReference type="EMBL" id="MDYQ01000105">
    <property type="protein sequence ID" value="PRP82338.1"/>
    <property type="molecule type" value="Genomic_DNA"/>
</dbReference>
<keyword evidence="1" id="KW-0479">Metal-binding</keyword>
<dbReference type="PANTHER" id="PTHR47659:SF7">
    <property type="entry name" value="FUNGAL TRANSCRIPTIONAL REGULATORY PROTEIN, N-TERMINAL DOMAIN-CONTAINING PROTEIN"/>
    <property type="match status" value="1"/>
</dbReference>
<proteinExistence type="predicted"/>
<dbReference type="GO" id="GO:0008270">
    <property type="term" value="F:zinc ion binding"/>
    <property type="evidence" value="ECO:0007669"/>
    <property type="project" value="InterPro"/>
</dbReference>
<keyword evidence="2" id="KW-0539">Nucleus</keyword>
<dbReference type="PROSITE" id="PS00463">
    <property type="entry name" value="ZN2_CY6_FUNGAL_1"/>
    <property type="match status" value="1"/>
</dbReference>
<evidence type="ECO:0000259" key="3">
    <source>
        <dbReference type="PROSITE" id="PS50048"/>
    </source>
</evidence>
<reference evidence="4 5" key="1">
    <citation type="journal article" date="2018" name="Genome Biol. Evol.">
        <title>Multiple Roots of Fruiting Body Formation in Amoebozoa.</title>
        <authorList>
            <person name="Hillmann F."/>
            <person name="Forbes G."/>
            <person name="Novohradska S."/>
            <person name="Ferling I."/>
            <person name="Riege K."/>
            <person name="Groth M."/>
            <person name="Westermann M."/>
            <person name="Marz M."/>
            <person name="Spaller T."/>
            <person name="Winckler T."/>
            <person name="Schaap P."/>
            <person name="Glockner G."/>
        </authorList>
    </citation>
    <scope>NUCLEOTIDE SEQUENCE [LARGE SCALE GENOMIC DNA]</scope>
    <source>
        <strain evidence="4 5">Jena</strain>
    </source>
</reference>
<dbReference type="SMART" id="SM00066">
    <property type="entry name" value="GAL4"/>
    <property type="match status" value="1"/>
</dbReference>
<evidence type="ECO:0000313" key="4">
    <source>
        <dbReference type="EMBL" id="PRP82338.1"/>
    </source>
</evidence>
<feature type="domain" description="Zn(2)-C6 fungal-type" evidence="3">
    <location>
        <begin position="62"/>
        <end position="91"/>
    </location>
</feature>
<dbReference type="PANTHER" id="PTHR47659">
    <property type="entry name" value="ZN(II)2CYS6 TRANSCRIPTION FACTOR (EUROFUNG)-RELATED"/>
    <property type="match status" value="1"/>
</dbReference>
<gene>
    <name evidence="4" type="ORF">PROFUN_10242</name>
</gene>
<evidence type="ECO:0000256" key="1">
    <source>
        <dbReference type="ARBA" id="ARBA00022723"/>
    </source>
</evidence>
<dbReference type="GO" id="GO:0000981">
    <property type="term" value="F:DNA-binding transcription factor activity, RNA polymerase II-specific"/>
    <property type="evidence" value="ECO:0007669"/>
    <property type="project" value="InterPro"/>
</dbReference>
<dbReference type="Gene3D" id="4.10.240.10">
    <property type="entry name" value="Zn(2)-C6 fungal-type DNA-binding domain"/>
    <property type="match status" value="1"/>
</dbReference>
<dbReference type="InterPro" id="IPR036864">
    <property type="entry name" value="Zn2-C6_fun-type_DNA-bd_sf"/>
</dbReference>
<dbReference type="SUPFAM" id="SSF57701">
    <property type="entry name" value="Zn2/Cys6 DNA-binding domain"/>
    <property type="match status" value="1"/>
</dbReference>
<dbReference type="PROSITE" id="PS50048">
    <property type="entry name" value="ZN2_CY6_FUNGAL_2"/>
    <property type="match status" value="1"/>
</dbReference>
<sequence length="337" mass="38419">MVTMAVIDKKCGAMKTSYRLQARHCTAASVNSDEAMGVVEIPSDVSLLNLGKRNHTSAKRNACAACRKSHVTCEDGRPCHRCNSKGIDCVDAPTKPRGGPKKKRNDANLAFSSEAPAMTANDVVISPQVNTMDGSSDIDQLWNMLMMPEEDVMPPSMHLQSPEERENFHTILAKSDRGHTIPPSMRPKFEMIRKKKESLRLHFDRQLEEYIHMASMSDTPIIIWERSFVVHYLNPPAIELLSWTHPLPDRERISLMHILSPDAALHIGYNVLKAYESNFHERGYFRSSFRNLKERVFTFRKANFVCTIKRDILGLPHLYIVQMLPDPEDERPPDLHF</sequence>
<dbReference type="Proteomes" id="UP000241769">
    <property type="component" value="Unassembled WGS sequence"/>
</dbReference>
<dbReference type="CDD" id="cd00067">
    <property type="entry name" value="GAL4"/>
    <property type="match status" value="1"/>
</dbReference>
<organism evidence="4 5">
    <name type="scientific">Planoprotostelium fungivorum</name>
    <dbReference type="NCBI Taxonomy" id="1890364"/>
    <lineage>
        <taxon>Eukaryota</taxon>
        <taxon>Amoebozoa</taxon>
        <taxon>Evosea</taxon>
        <taxon>Variosea</taxon>
        <taxon>Cavosteliida</taxon>
        <taxon>Cavosteliaceae</taxon>
        <taxon>Planoprotostelium</taxon>
    </lineage>
</organism>
<keyword evidence="5" id="KW-1185">Reference proteome</keyword>
<name>A0A2P6NEF6_9EUKA</name>
<dbReference type="Pfam" id="PF00172">
    <property type="entry name" value="Zn_clus"/>
    <property type="match status" value="1"/>
</dbReference>
<comment type="caution">
    <text evidence="4">The sequence shown here is derived from an EMBL/GenBank/DDBJ whole genome shotgun (WGS) entry which is preliminary data.</text>
</comment>
<dbReference type="InterPro" id="IPR050335">
    <property type="entry name" value="ERT1_acuK_gluconeogen_tf"/>
</dbReference>
<protein>
    <recommendedName>
        <fullName evidence="3">Zn(2)-C6 fungal-type domain-containing protein</fullName>
    </recommendedName>
</protein>
<dbReference type="InterPro" id="IPR001138">
    <property type="entry name" value="Zn2Cys6_DnaBD"/>
</dbReference>
<dbReference type="OrthoDB" id="2538135at2759"/>
<dbReference type="AlphaFoldDB" id="A0A2P6NEF6"/>
<dbReference type="InParanoid" id="A0A2P6NEF6"/>